<name>A0ACC0B2G3_CATRO</name>
<dbReference type="Proteomes" id="UP001060085">
    <property type="component" value="Linkage Group LG04"/>
</dbReference>
<sequence>MAMAVLNYVQNLWPFSFFKFDDLRASNSLVKKLGIPEITKRFVFAIEEPESQAIIYLLCVQNLSERSALDAECLIREVKPDAVTVQVGAMEMENGFGLDEIASKDCKDGFFGWIRCGNGRGCDKYIVPTSSFEVLRSCFLHKINKEKHENVAGNLVLKEIFGIGFNGHLLSAKRAAEEVGASFLLLESPFVKCGGDSQCSGEKEEEIGNHLHAFGLQPGSLVPRRTSIGSLSSSVFCIMNDIQSRMVKSLSSHLIDSGPVKGVGSKVVQPRVDYEAPQFAISIYSLLVDLHDIFSDIPSMSQALAHAQKMLCDISKGELVESQLLSEVYVFRIAVEALRIALNNAGRLPIDKLRKLDSSVISFSGLPIQDKSHVLVAEALRSQTKEFKSIVAIVDSSFLAGLRRHWNTPVPLEIKDMVTQLFTHSENKMQNGSDRIRLLAEKPVVAVGAGATAVIGVSSLSKVVPASTFAKMLTLKVPASLKLMMTQTQKVVTIAFGKTLGPSKVVVPGMASGAKTSTLKMVASSEKIRAVAHSVIASVEKTSLSAIRTTFYEIMRKRRVQPVGYNMFVDRAQE</sequence>
<protein>
    <submittedName>
        <fullName evidence="1">Uncharacterized protein</fullName>
    </submittedName>
</protein>
<dbReference type="EMBL" id="CM044704">
    <property type="protein sequence ID" value="KAI5666834.1"/>
    <property type="molecule type" value="Genomic_DNA"/>
</dbReference>
<reference evidence="2" key="1">
    <citation type="journal article" date="2023" name="Nat. Plants">
        <title>Single-cell RNA sequencing provides a high-resolution roadmap for understanding the multicellular compartmentation of specialized metabolism.</title>
        <authorList>
            <person name="Sun S."/>
            <person name="Shen X."/>
            <person name="Li Y."/>
            <person name="Li Y."/>
            <person name="Wang S."/>
            <person name="Li R."/>
            <person name="Zhang H."/>
            <person name="Shen G."/>
            <person name="Guo B."/>
            <person name="Wei J."/>
            <person name="Xu J."/>
            <person name="St-Pierre B."/>
            <person name="Chen S."/>
            <person name="Sun C."/>
        </authorList>
    </citation>
    <scope>NUCLEOTIDE SEQUENCE [LARGE SCALE GENOMIC DNA]</scope>
</reference>
<accession>A0ACC0B2G3</accession>
<gene>
    <name evidence="1" type="ORF">M9H77_16687</name>
</gene>
<organism evidence="1 2">
    <name type="scientific">Catharanthus roseus</name>
    <name type="common">Madagascar periwinkle</name>
    <name type="synonym">Vinca rosea</name>
    <dbReference type="NCBI Taxonomy" id="4058"/>
    <lineage>
        <taxon>Eukaryota</taxon>
        <taxon>Viridiplantae</taxon>
        <taxon>Streptophyta</taxon>
        <taxon>Embryophyta</taxon>
        <taxon>Tracheophyta</taxon>
        <taxon>Spermatophyta</taxon>
        <taxon>Magnoliopsida</taxon>
        <taxon>eudicotyledons</taxon>
        <taxon>Gunneridae</taxon>
        <taxon>Pentapetalae</taxon>
        <taxon>asterids</taxon>
        <taxon>lamiids</taxon>
        <taxon>Gentianales</taxon>
        <taxon>Apocynaceae</taxon>
        <taxon>Rauvolfioideae</taxon>
        <taxon>Vinceae</taxon>
        <taxon>Catharanthinae</taxon>
        <taxon>Catharanthus</taxon>
    </lineage>
</organism>
<keyword evidence="2" id="KW-1185">Reference proteome</keyword>
<proteinExistence type="predicted"/>
<evidence type="ECO:0000313" key="1">
    <source>
        <dbReference type="EMBL" id="KAI5666834.1"/>
    </source>
</evidence>
<comment type="caution">
    <text evidence="1">The sequence shown here is derived from an EMBL/GenBank/DDBJ whole genome shotgun (WGS) entry which is preliminary data.</text>
</comment>
<evidence type="ECO:0000313" key="2">
    <source>
        <dbReference type="Proteomes" id="UP001060085"/>
    </source>
</evidence>